<evidence type="ECO:0000256" key="1">
    <source>
        <dbReference type="SAM" id="MobiDB-lite"/>
    </source>
</evidence>
<protein>
    <submittedName>
        <fullName evidence="2">Uncharacterized protein</fullName>
    </submittedName>
</protein>
<dbReference type="AlphaFoldDB" id="A0A433D4Q1"/>
<comment type="caution">
    <text evidence="2">The sequence shown here is derived from an EMBL/GenBank/DDBJ whole genome shotgun (WGS) entry which is preliminary data.</text>
</comment>
<dbReference type="EMBL" id="RBNI01006801">
    <property type="protein sequence ID" value="RUP45763.1"/>
    <property type="molecule type" value="Genomic_DNA"/>
</dbReference>
<feature type="compositionally biased region" description="Low complexity" evidence="1">
    <location>
        <begin position="1"/>
        <end position="20"/>
    </location>
</feature>
<evidence type="ECO:0000313" key="2">
    <source>
        <dbReference type="EMBL" id="RUP45763.1"/>
    </source>
</evidence>
<keyword evidence="3" id="KW-1185">Reference proteome</keyword>
<reference evidence="2 3" key="1">
    <citation type="journal article" date="2018" name="New Phytol.">
        <title>Phylogenomics of Endogonaceae and evolution of mycorrhizas within Mucoromycota.</title>
        <authorList>
            <person name="Chang Y."/>
            <person name="Desiro A."/>
            <person name="Na H."/>
            <person name="Sandor L."/>
            <person name="Lipzen A."/>
            <person name="Clum A."/>
            <person name="Barry K."/>
            <person name="Grigoriev I.V."/>
            <person name="Martin F.M."/>
            <person name="Stajich J.E."/>
            <person name="Smith M.E."/>
            <person name="Bonito G."/>
            <person name="Spatafora J.W."/>
        </authorList>
    </citation>
    <scope>NUCLEOTIDE SEQUENCE [LARGE SCALE GENOMIC DNA]</scope>
    <source>
        <strain evidence="2 3">GMNB39</strain>
    </source>
</reference>
<organism evidence="2 3">
    <name type="scientific">Jimgerdemannia flammicorona</name>
    <dbReference type="NCBI Taxonomy" id="994334"/>
    <lineage>
        <taxon>Eukaryota</taxon>
        <taxon>Fungi</taxon>
        <taxon>Fungi incertae sedis</taxon>
        <taxon>Mucoromycota</taxon>
        <taxon>Mucoromycotina</taxon>
        <taxon>Endogonomycetes</taxon>
        <taxon>Endogonales</taxon>
        <taxon>Endogonaceae</taxon>
        <taxon>Jimgerdemannia</taxon>
    </lineage>
</organism>
<name>A0A433D4Q1_9FUNG</name>
<accession>A0A433D4Q1</accession>
<sequence length="59" mass="6320">MGKTVPSGQPSSSPLLSYSSTTRHGLLSCPSWTRATRYTTSSPRASTRSVFPSFCSYSA</sequence>
<gene>
    <name evidence="2" type="ORF">BC936DRAFT_147770</name>
</gene>
<feature type="region of interest" description="Disordered" evidence="1">
    <location>
        <begin position="1"/>
        <end position="25"/>
    </location>
</feature>
<dbReference type="Proteomes" id="UP000268093">
    <property type="component" value="Unassembled WGS sequence"/>
</dbReference>
<evidence type="ECO:0000313" key="3">
    <source>
        <dbReference type="Proteomes" id="UP000268093"/>
    </source>
</evidence>
<proteinExistence type="predicted"/>